<sequence length="149" mass="16695">MGPLSTQPPRTSAAPSPTPGTTIPVTEEQVEIGRRTVDSGRPVRVRKHVDEEQVRAEVAVAREAVDVERVPIGRVVDAPPSVRREGDVTVVPVIEERLVTRKELVLVEEIRLTRRREVAQAQEDLTLRRERVVVERFDPDTGQWLPEGS</sequence>
<keyword evidence="4" id="KW-1185">Reference proteome</keyword>
<dbReference type="PANTHER" id="PTHR38463">
    <property type="entry name" value="STRESS RESPONSE PROTEIN YSNF"/>
    <property type="match status" value="1"/>
</dbReference>
<dbReference type="PANTHER" id="PTHR38463:SF1">
    <property type="entry name" value="STRESS RESPONSE PROTEIN YSNF"/>
    <property type="match status" value="1"/>
</dbReference>
<reference evidence="3 4" key="1">
    <citation type="submission" date="2019-03" db="EMBL/GenBank/DDBJ databases">
        <title>Ramlibacter henchirensis DSM 14656, whole genome shotgun sequence.</title>
        <authorList>
            <person name="Zhang X."/>
            <person name="Feng G."/>
            <person name="Zhu H."/>
        </authorList>
    </citation>
    <scope>NUCLEOTIDE SEQUENCE [LARGE SCALE GENOMIC DNA]</scope>
    <source>
        <strain evidence="3 4">DSM 14656</strain>
    </source>
</reference>
<accession>A0A4Z0C4X1</accession>
<proteinExistence type="predicted"/>
<evidence type="ECO:0000259" key="2">
    <source>
        <dbReference type="Pfam" id="PF09557"/>
    </source>
</evidence>
<evidence type="ECO:0000313" key="4">
    <source>
        <dbReference type="Proteomes" id="UP000298180"/>
    </source>
</evidence>
<evidence type="ECO:0000313" key="3">
    <source>
        <dbReference type="EMBL" id="TFZ05500.1"/>
    </source>
</evidence>
<feature type="compositionally biased region" description="Low complexity" evidence="1">
    <location>
        <begin position="1"/>
        <end position="22"/>
    </location>
</feature>
<dbReference type="OrthoDB" id="8686447at2"/>
<dbReference type="Proteomes" id="UP000298180">
    <property type="component" value="Unassembled WGS sequence"/>
</dbReference>
<dbReference type="Pfam" id="PF09557">
    <property type="entry name" value="DUF2382"/>
    <property type="match status" value="1"/>
</dbReference>
<comment type="caution">
    <text evidence="3">The sequence shown here is derived from an EMBL/GenBank/DDBJ whole genome shotgun (WGS) entry which is preliminary data.</text>
</comment>
<dbReference type="InterPro" id="IPR019060">
    <property type="entry name" value="DUF2382"/>
</dbReference>
<name>A0A4Z0C4X1_9BURK</name>
<feature type="region of interest" description="Disordered" evidence="1">
    <location>
        <begin position="1"/>
        <end position="28"/>
    </location>
</feature>
<organism evidence="3 4">
    <name type="scientific">Ramlibacter henchirensis</name>
    <dbReference type="NCBI Taxonomy" id="204072"/>
    <lineage>
        <taxon>Bacteria</taxon>
        <taxon>Pseudomonadati</taxon>
        <taxon>Pseudomonadota</taxon>
        <taxon>Betaproteobacteria</taxon>
        <taxon>Burkholderiales</taxon>
        <taxon>Comamonadaceae</taxon>
        <taxon>Ramlibacter</taxon>
    </lineage>
</organism>
<feature type="domain" description="DUF2382" evidence="2">
    <location>
        <begin position="23"/>
        <end position="134"/>
    </location>
</feature>
<evidence type="ECO:0000256" key="1">
    <source>
        <dbReference type="SAM" id="MobiDB-lite"/>
    </source>
</evidence>
<dbReference type="EMBL" id="SMLM01000001">
    <property type="protein sequence ID" value="TFZ05500.1"/>
    <property type="molecule type" value="Genomic_DNA"/>
</dbReference>
<protein>
    <submittedName>
        <fullName evidence="3">DUF2382 domain-containing protein</fullName>
    </submittedName>
</protein>
<dbReference type="AlphaFoldDB" id="A0A4Z0C4X1"/>
<gene>
    <name evidence="3" type="ORF">EZ313_02170</name>
</gene>
<dbReference type="InterPro" id="IPR052967">
    <property type="entry name" value="Stress_Response_Assoc"/>
</dbReference>